<keyword evidence="2" id="KW-0812">Transmembrane</keyword>
<evidence type="ECO:0000313" key="4">
    <source>
        <dbReference type="Proteomes" id="UP001443914"/>
    </source>
</evidence>
<comment type="caution">
    <text evidence="3">The sequence shown here is derived from an EMBL/GenBank/DDBJ whole genome shotgun (WGS) entry which is preliminary data.</text>
</comment>
<dbReference type="Pfam" id="PF05553">
    <property type="entry name" value="DUF761"/>
    <property type="match status" value="1"/>
</dbReference>
<feature type="compositionally biased region" description="Basic and acidic residues" evidence="1">
    <location>
        <begin position="484"/>
        <end position="500"/>
    </location>
</feature>
<dbReference type="AlphaFoldDB" id="A0AAW1KEH6"/>
<sequence length="553" mass="62489">MVDGGSYTKPQRLNSSQTAQIKTNPRKFYKHFVFKPLIIIIFLSIIPFFPSEPPDFVSNTSILSKSWELLQLIFVGIVVSYGLFSRKNDDDDFEGENATKFDAAQNYVSRLLHVTSVFDDDVDDVLDDHDDDHVKKVQTWSSKYVRNEPMLIVAEKNRVVDDKNNKNIGINGEKPLLLPVRSLKSRVSDEKVGDLIFREDYGVSRVYNRSNTSPIEKGFSNNSKKLGVDDVIELGKKNREELGFGMKGNHVRSNSSFSEDVKSRVGVSGEFGFVDDDMKGSRSLNRSNSYVGSRDLARYSRKSSSVDYGGVKDEENVVLPSPIPWQSRSGRMETKGESLDDSSSHSLPPSLEESEAARLLKPQLSHSNSTPSTRFESQGKSGEDFGRRKSNYKSNLPPPPPPPPPPSKTRKPPPPPQKNQESRDEGSVGKSVRTVRLNETRPKEVDLPETKTPMPNGSFLEYPKETRDFLEQVLLETDDESESDGEHYRDERVETTKTDETQPENVNEDESDVDKNVDKKADEFIAKFREQIRLQRIESIKKSTGQLKRSSVR</sequence>
<dbReference type="InterPro" id="IPR008480">
    <property type="entry name" value="DUF761_pln"/>
</dbReference>
<keyword evidence="2" id="KW-1133">Transmembrane helix</keyword>
<reference evidence="3" key="1">
    <citation type="submission" date="2024-03" db="EMBL/GenBank/DDBJ databases">
        <title>WGS assembly of Saponaria officinalis var. Norfolk2.</title>
        <authorList>
            <person name="Jenkins J."/>
            <person name="Shu S."/>
            <person name="Grimwood J."/>
            <person name="Barry K."/>
            <person name="Goodstein D."/>
            <person name="Schmutz J."/>
            <person name="Leebens-Mack J."/>
            <person name="Osbourn A."/>
        </authorList>
    </citation>
    <scope>NUCLEOTIDE SEQUENCE [LARGE SCALE GENOMIC DNA]</scope>
    <source>
        <strain evidence="3">JIC</strain>
    </source>
</reference>
<feature type="compositionally biased region" description="Polar residues" evidence="1">
    <location>
        <begin position="364"/>
        <end position="380"/>
    </location>
</feature>
<evidence type="ECO:0000256" key="2">
    <source>
        <dbReference type="SAM" id="Phobius"/>
    </source>
</evidence>
<proteinExistence type="predicted"/>
<dbReference type="EMBL" id="JBDFQZ010000006">
    <property type="protein sequence ID" value="KAK9716332.1"/>
    <property type="molecule type" value="Genomic_DNA"/>
</dbReference>
<organism evidence="3 4">
    <name type="scientific">Saponaria officinalis</name>
    <name type="common">Common soapwort</name>
    <name type="synonym">Lychnis saponaria</name>
    <dbReference type="NCBI Taxonomy" id="3572"/>
    <lineage>
        <taxon>Eukaryota</taxon>
        <taxon>Viridiplantae</taxon>
        <taxon>Streptophyta</taxon>
        <taxon>Embryophyta</taxon>
        <taxon>Tracheophyta</taxon>
        <taxon>Spermatophyta</taxon>
        <taxon>Magnoliopsida</taxon>
        <taxon>eudicotyledons</taxon>
        <taxon>Gunneridae</taxon>
        <taxon>Pentapetalae</taxon>
        <taxon>Caryophyllales</taxon>
        <taxon>Caryophyllaceae</taxon>
        <taxon>Caryophylleae</taxon>
        <taxon>Saponaria</taxon>
    </lineage>
</organism>
<feature type="compositionally biased region" description="Pro residues" evidence="1">
    <location>
        <begin position="396"/>
        <end position="417"/>
    </location>
</feature>
<dbReference type="PANTHER" id="PTHR34059:SF1">
    <property type="entry name" value="EXPRESSED PROTEIN"/>
    <property type="match status" value="1"/>
</dbReference>
<feature type="region of interest" description="Disordered" evidence="1">
    <location>
        <begin position="319"/>
        <end position="515"/>
    </location>
</feature>
<evidence type="ECO:0000313" key="3">
    <source>
        <dbReference type="EMBL" id="KAK9716332.1"/>
    </source>
</evidence>
<evidence type="ECO:0008006" key="5">
    <source>
        <dbReference type="Google" id="ProtNLM"/>
    </source>
</evidence>
<name>A0AAW1KEH6_SAPOF</name>
<gene>
    <name evidence="3" type="ORF">RND81_06G225900</name>
</gene>
<protein>
    <recommendedName>
        <fullName evidence="5">Hydroxyproline-rich glycoprotein family protein</fullName>
    </recommendedName>
</protein>
<dbReference type="Proteomes" id="UP001443914">
    <property type="component" value="Unassembled WGS sequence"/>
</dbReference>
<evidence type="ECO:0000256" key="1">
    <source>
        <dbReference type="SAM" id="MobiDB-lite"/>
    </source>
</evidence>
<accession>A0AAW1KEH6</accession>
<feature type="transmembrane region" description="Helical" evidence="2">
    <location>
        <begin position="32"/>
        <end position="49"/>
    </location>
</feature>
<keyword evidence="4" id="KW-1185">Reference proteome</keyword>
<feature type="compositionally biased region" description="Basic and acidic residues" evidence="1">
    <location>
        <begin position="436"/>
        <end position="449"/>
    </location>
</feature>
<keyword evidence="2" id="KW-0472">Membrane</keyword>
<dbReference type="PANTHER" id="PTHR34059">
    <property type="entry name" value="EXPRESSED PROTEIN"/>
    <property type="match status" value="1"/>
</dbReference>